<gene>
    <name evidence="2" type="ORF">SCP_0409120</name>
</gene>
<dbReference type="PROSITE" id="PS50181">
    <property type="entry name" value="FBOX"/>
    <property type="match status" value="1"/>
</dbReference>
<organism evidence="2 3">
    <name type="scientific">Sparassis crispa</name>
    <dbReference type="NCBI Taxonomy" id="139825"/>
    <lineage>
        <taxon>Eukaryota</taxon>
        <taxon>Fungi</taxon>
        <taxon>Dikarya</taxon>
        <taxon>Basidiomycota</taxon>
        <taxon>Agaricomycotina</taxon>
        <taxon>Agaricomycetes</taxon>
        <taxon>Polyporales</taxon>
        <taxon>Sparassidaceae</taxon>
        <taxon>Sparassis</taxon>
    </lineage>
</organism>
<sequence>MDKIAALEPVRLYASPSTTASRLLSKASHPFASFPTTPVKGPANFEFIGRLPVDLHILILYHISVPDLPSYSRSSRALANLAKDERVWEVRWNAFGVDKHKLSDVLDDLEEHAKAKNAVTRGQAPPTLPVDVPDDEFGDFAAVSAQADEMGDFVGALSAATSSSPRSASYIITPPKPTFRSRYVRAHTLLKPLVPALSSPPHAVLSALFPAPAPSLHRQAHTLRLLSLFLSPRVKPLRGWGTLRGALRASIDRFEDGLLSAFDVADGKDDETGMRQAAEASWEVWDGSGDEWELGRVWAEKREIFYEQSKWKPLDNFTNDGQLNFDAMDSFMTEVLAALEEHGSRAVRVFPPATNVLISFSERLADEVVNISTLFWNALVNSPTRPS</sequence>
<dbReference type="AlphaFoldDB" id="A0A401GK30"/>
<dbReference type="PANTHER" id="PTHR12100:SF1">
    <property type="entry name" value="RECYCLIN-1"/>
    <property type="match status" value="1"/>
</dbReference>
<dbReference type="InParanoid" id="A0A401GK30"/>
<comment type="caution">
    <text evidence="2">The sequence shown here is derived from an EMBL/GenBank/DDBJ whole genome shotgun (WGS) entry which is preliminary data.</text>
</comment>
<dbReference type="OrthoDB" id="5554140at2759"/>
<dbReference type="SUPFAM" id="SSF81383">
    <property type="entry name" value="F-box domain"/>
    <property type="match status" value="1"/>
</dbReference>
<keyword evidence="3" id="KW-1185">Reference proteome</keyword>
<dbReference type="InterPro" id="IPR009976">
    <property type="entry name" value="Sec10-like"/>
</dbReference>
<dbReference type="GO" id="GO:0006893">
    <property type="term" value="P:Golgi to plasma membrane transport"/>
    <property type="evidence" value="ECO:0007669"/>
    <property type="project" value="TreeGrafter"/>
</dbReference>
<dbReference type="PANTHER" id="PTHR12100">
    <property type="entry name" value="SEC10"/>
    <property type="match status" value="1"/>
</dbReference>
<proteinExistence type="predicted"/>
<dbReference type="EMBL" id="BFAD01000004">
    <property type="protein sequence ID" value="GBE82528.1"/>
    <property type="molecule type" value="Genomic_DNA"/>
</dbReference>
<dbReference type="GeneID" id="38779445"/>
<dbReference type="STRING" id="139825.A0A401GK30"/>
<evidence type="ECO:0000259" key="1">
    <source>
        <dbReference type="PROSITE" id="PS50181"/>
    </source>
</evidence>
<dbReference type="GO" id="GO:0000145">
    <property type="term" value="C:exocyst"/>
    <property type="evidence" value="ECO:0007669"/>
    <property type="project" value="TreeGrafter"/>
</dbReference>
<dbReference type="InterPro" id="IPR036047">
    <property type="entry name" value="F-box-like_dom_sf"/>
</dbReference>
<accession>A0A401GK30</accession>
<name>A0A401GK30_9APHY</name>
<dbReference type="Proteomes" id="UP000287166">
    <property type="component" value="Unassembled WGS sequence"/>
</dbReference>
<dbReference type="InterPro" id="IPR001810">
    <property type="entry name" value="F-box_dom"/>
</dbReference>
<evidence type="ECO:0000313" key="3">
    <source>
        <dbReference type="Proteomes" id="UP000287166"/>
    </source>
</evidence>
<dbReference type="GO" id="GO:0006887">
    <property type="term" value="P:exocytosis"/>
    <property type="evidence" value="ECO:0007669"/>
    <property type="project" value="TreeGrafter"/>
</dbReference>
<reference evidence="2 3" key="1">
    <citation type="journal article" date="2018" name="Sci. Rep.">
        <title>Genome sequence of the cauliflower mushroom Sparassis crispa (Hanabiratake) and its association with beneficial usage.</title>
        <authorList>
            <person name="Kiyama R."/>
            <person name="Furutani Y."/>
            <person name="Kawaguchi K."/>
            <person name="Nakanishi T."/>
        </authorList>
    </citation>
    <scope>NUCLEOTIDE SEQUENCE [LARGE SCALE GENOMIC DNA]</scope>
</reference>
<evidence type="ECO:0000313" key="2">
    <source>
        <dbReference type="EMBL" id="GBE82528.1"/>
    </source>
</evidence>
<protein>
    <recommendedName>
        <fullName evidence="1">F-box domain-containing protein</fullName>
    </recommendedName>
</protein>
<feature type="domain" description="F-box" evidence="1">
    <location>
        <begin position="45"/>
        <end position="91"/>
    </location>
</feature>
<dbReference type="RefSeq" id="XP_027613441.1">
    <property type="nucleotide sequence ID" value="XM_027757640.1"/>
</dbReference>